<evidence type="ECO:0000259" key="12">
    <source>
        <dbReference type="Pfam" id="PF07715"/>
    </source>
</evidence>
<evidence type="ECO:0000256" key="7">
    <source>
        <dbReference type="ARBA" id="ARBA00023136"/>
    </source>
</evidence>
<dbReference type="EMBL" id="JH719942">
    <property type="protein sequence ID" value="EJF55037.1"/>
    <property type="molecule type" value="Genomic_DNA"/>
</dbReference>
<evidence type="ECO:0000256" key="3">
    <source>
        <dbReference type="ARBA" id="ARBA00022452"/>
    </source>
</evidence>
<keyword evidence="7 10" id="KW-0472">Membrane</keyword>
<feature type="domain" description="TonB-dependent receptor plug" evidence="12">
    <location>
        <begin position="144"/>
        <end position="224"/>
    </location>
</feature>
<evidence type="ECO:0000259" key="11">
    <source>
        <dbReference type="Pfam" id="PF00593"/>
    </source>
</evidence>
<gene>
    <name evidence="13" type="ORF">SapgrDRAFT_3397</name>
</gene>
<keyword evidence="2" id="KW-0813">Transport</keyword>
<dbReference type="GO" id="GO:0009279">
    <property type="term" value="C:cell outer membrane"/>
    <property type="evidence" value="ECO:0007669"/>
    <property type="project" value="UniProtKB-SubCell"/>
</dbReference>
<dbReference type="Gene3D" id="2.170.130.10">
    <property type="entry name" value="TonB-dependent receptor, plug domain"/>
    <property type="match status" value="1"/>
</dbReference>
<dbReference type="InterPro" id="IPR039426">
    <property type="entry name" value="TonB-dep_rcpt-like"/>
</dbReference>
<dbReference type="InterPro" id="IPR036942">
    <property type="entry name" value="Beta-barrel_TonB_sf"/>
</dbReference>
<keyword evidence="8 13" id="KW-0675">Receptor</keyword>
<dbReference type="Pfam" id="PF07715">
    <property type="entry name" value="Plug"/>
    <property type="match status" value="1"/>
</dbReference>
<dbReference type="PANTHER" id="PTHR30069:SF29">
    <property type="entry name" value="HEMOGLOBIN AND HEMOGLOBIN-HAPTOGLOBIN-BINDING PROTEIN 1-RELATED"/>
    <property type="match status" value="1"/>
</dbReference>
<comment type="similarity">
    <text evidence="10">Belongs to the TonB-dependent receptor family.</text>
</comment>
<dbReference type="Proteomes" id="UP000005113">
    <property type="component" value="Unassembled WGS sequence"/>
</dbReference>
<dbReference type="HOGENOM" id="CLU_016599_0_0_10"/>
<dbReference type="Gene3D" id="2.40.170.20">
    <property type="entry name" value="TonB-dependent receptor, beta-barrel domain"/>
    <property type="match status" value="1"/>
</dbReference>
<evidence type="ECO:0000256" key="1">
    <source>
        <dbReference type="ARBA" id="ARBA00004571"/>
    </source>
</evidence>
<evidence type="ECO:0000256" key="9">
    <source>
        <dbReference type="ARBA" id="ARBA00023237"/>
    </source>
</evidence>
<sequence length="775" mass="86807">MQSLPYLGLALLLFCFSSQLWSQEKVSLSGYLRDAETGEELLFANVAIPAEAMGVSTNEYGYYALSLPKGQYVVSYSYVGYQTVLDTIDLQADLVKDIELLPESTTVDAVVVTDERTDENVKSTDMSVLSLDMKEAKKVPVIFGEQDIVKTLQLMPGVSPSSEGGSGFFVRGGNADQNLILLDDAPVYNAAHLLGFFSVFNSDALKDVKLYKGGVPAEFGGRASSVMDVHMKNGNSKTFSGSGGLGLISSRLTLEGPIVKDKGSFIVSGRRTYADLMFQLVADDFDGGSLYFYDLNVKANYKLGQKDRLYLSGYFGRDVFGFDGSGLDWGNTTLTLRWNHLFNEKLFANTTFVYSEYDYGFAVRTDNFDIDLSAGINNLNLKQDYSYYLNPNNNIKFGWQSLYYNFRPGSFEATDSETDDVLANSKLDQQFALENAAYISNQHKITKKLSMNYGLRLTSFSNIGAATVKTYNAANEAIDSVSYGAGEFFNTYFGLEPRVNAVYLLDDKSSIKASYNRIYQYLHILSNASSGTPTDIWAPSTQLIKPQYADQVALGYFRNFLDNKLEFSVEGYYKNLGNQVDYEDGAETFLNEDLEAELVFGQGRAYGMEVFLRKRQGKFTGWVSYTLSKSERQFADINNGNWFSARQDRRHDISVVGVYDITKKWSLSAAWVYYTGDAITFPSGKYEVDGQIVNLFSSRNGDRMPDYHRLDIGATYVFRDSKKWYSDINFSVYNAYNRKNAYSISFQENEAGTGTEAVRLALFGIVPSISWNFKF</sequence>
<dbReference type="PANTHER" id="PTHR30069">
    <property type="entry name" value="TONB-DEPENDENT OUTER MEMBRANE RECEPTOR"/>
    <property type="match status" value="1"/>
</dbReference>
<dbReference type="InterPro" id="IPR000531">
    <property type="entry name" value="Beta-barrel_TonB"/>
</dbReference>
<dbReference type="Pfam" id="PF13715">
    <property type="entry name" value="CarbopepD_reg_2"/>
    <property type="match status" value="1"/>
</dbReference>
<dbReference type="RefSeq" id="WP_002661043.1">
    <property type="nucleotide sequence ID" value="NZ_JH719942.1"/>
</dbReference>
<dbReference type="GO" id="GO:0015344">
    <property type="term" value="F:siderophore uptake transmembrane transporter activity"/>
    <property type="evidence" value="ECO:0007669"/>
    <property type="project" value="TreeGrafter"/>
</dbReference>
<evidence type="ECO:0000313" key="14">
    <source>
        <dbReference type="Proteomes" id="UP000005113"/>
    </source>
</evidence>
<keyword evidence="3" id="KW-1134">Transmembrane beta strand</keyword>
<evidence type="ECO:0000256" key="10">
    <source>
        <dbReference type="RuleBase" id="RU003357"/>
    </source>
</evidence>
<name>J0PBL5_9BACT</name>
<dbReference type="SUPFAM" id="SSF56935">
    <property type="entry name" value="Porins"/>
    <property type="match status" value="1"/>
</dbReference>
<keyword evidence="9" id="KW-0998">Cell outer membrane</keyword>
<dbReference type="InterPro" id="IPR012910">
    <property type="entry name" value="Plug_dom"/>
</dbReference>
<feature type="domain" description="TonB-dependent receptor-like beta-barrel" evidence="11">
    <location>
        <begin position="294"/>
        <end position="734"/>
    </location>
</feature>
<dbReference type="SUPFAM" id="SSF49464">
    <property type="entry name" value="Carboxypeptidase regulatory domain-like"/>
    <property type="match status" value="1"/>
</dbReference>
<evidence type="ECO:0000256" key="2">
    <source>
        <dbReference type="ARBA" id="ARBA00022448"/>
    </source>
</evidence>
<evidence type="ECO:0000256" key="6">
    <source>
        <dbReference type="ARBA" id="ARBA00023077"/>
    </source>
</evidence>
<dbReference type="OrthoDB" id="9803050at2"/>
<dbReference type="InterPro" id="IPR037066">
    <property type="entry name" value="Plug_dom_sf"/>
</dbReference>
<keyword evidence="4" id="KW-0812">Transmembrane</keyword>
<comment type="subcellular location">
    <subcellularLocation>
        <location evidence="1">Cell outer membrane</location>
        <topology evidence="1">Multi-pass membrane protein</topology>
    </subcellularLocation>
</comment>
<dbReference type="AlphaFoldDB" id="J0PBL5"/>
<proteinExistence type="inferred from homology"/>
<dbReference type="Pfam" id="PF00593">
    <property type="entry name" value="TonB_dep_Rec_b-barrel"/>
    <property type="match status" value="1"/>
</dbReference>
<organism evidence="13 14">
    <name type="scientific">Saprospira grandis DSM 2844</name>
    <dbReference type="NCBI Taxonomy" id="694433"/>
    <lineage>
        <taxon>Bacteria</taxon>
        <taxon>Pseudomonadati</taxon>
        <taxon>Bacteroidota</taxon>
        <taxon>Saprospiria</taxon>
        <taxon>Saprospirales</taxon>
        <taxon>Saprospiraceae</taxon>
        <taxon>Saprospira</taxon>
    </lineage>
</organism>
<protein>
    <submittedName>
        <fullName evidence="13">Outer membrane receptor protein</fullName>
    </submittedName>
</protein>
<evidence type="ECO:0000256" key="8">
    <source>
        <dbReference type="ARBA" id="ARBA00023170"/>
    </source>
</evidence>
<dbReference type="Gene3D" id="2.60.40.1120">
    <property type="entry name" value="Carboxypeptidase-like, regulatory domain"/>
    <property type="match status" value="1"/>
</dbReference>
<evidence type="ECO:0000256" key="4">
    <source>
        <dbReference type="ARBA" id="ARBA00022692"/>
    </source>
</evidence>
<dbReference type="GO" id="GO:0044718">
    <property type="term" value="P:siderophore transmembrane transport"/>
    <property type="evidence" value="ECO:0007669"/>
    <property type="project" value="TreeGrafter"/>
</dbReference>
<accession>J0PBL5</accession>
<dbReference type="InterPro" id="IPR008969">
    <property type="entry name" value="CarboxyPept-like_regulatory"/>
</dbReference>
<keyword evidence="5" id="KW-0732">Signal</keyword>
<evidence type="ECO:0000256" key="5">
    <source>
        <dbReference type="ARBA" id="ARBA00022729"/>
    </source>
</evidence>
<reference evidence="14" key="1">
    <citation type="journal article" date="2012" name="Stand. Genomic Sci.">
        <title>Permanent draft genome sequence of the gliding predator Saprospira grandis strain Sa g1 (= HR1).</title>
        <authorList>
            <person name="Mavromatis K."/>
            <person name="Chertkov O."/>
            <person name="Lapidus A."/>
            <person name="Nolan M."/>
            <person name="Lucas S."/>
            <person name="Tice H."/>
            <person name="Del Rio T.G."/>
            <person name="Cheng J.F."/>
            <person name="Han C."/>
            <person name="Tapia R."/>
            <person name="Bruce D."/>
            <person name="Goodwin L.A."/>
            <person name="Pitluck S."/>
            <person name="Huntemann M."/>
            <person name="Liolios K."/>
            <person name="Pagani I."/>
            <person name="Ivanova N."/>
            <person name="Mikhailova N."/>
            <person name="Pati A."/>
            <person name="Chen A."/>
            <person name="Palaniappan K."/>
            <person name="Land M."/>
            <person name="Brambilla E.M."/>
            <person name="Rohde M."/>
            <person name="Spring S."/>
            <person name="Goker M."/>
            <person name="Detter J.C."/>
            <person name="Bristow J."/>
            <person name="Eisen J.A."/>
            <person name="Markowitz V."/>
            <person name="Hugenholtz P."/>
            <person name="Kyrpides N.C."/>
            <person name="Klenk H.P."/>
            <person name="Woyke T."/>
        </authorList>
    </citation>
    <scope>NUCLEOTIDE SEQUENCE [LARGE SCALE GENOMIC DNA]</scope>
    <source>
        <strain evidence="14">DSM 2844</strain>
    </source>
</reference>
<evidence type="ECO:0000313" key="13">
    <source>
        <dbReference type="EMBL" id="EJF55037.1"/>
    </source>
</evidence>
<keyword evidence="6 10" id="KW-0798">TonB box</keyword>